<dbReference type="PANTHER" id="PTHR22937:SF65">
    <property type="entry name" value="E3 UBIQUITIN-PROTEIN LIGASE ARK2C"/>
    <property type="match status" value="1"/>
</dbReference>
<dbReference type="InterPro" id="IPR001841">
    <property type="entry name" value="Znf_RING"/>
</dbReference>
<dbReference type="Pfam" id="PF13639">
    <property type="entry name" value="zf-RING_2"/>
    <property type="match status" value="1"/>
</dbReference>
<keyword evidence="11" id="KW-0436">Ligase</keyword>
<evidence type="ECO:0000256" key="3">
    <source>
        <dbReference type="ARBA" id="ARBA00022679"/>
    </source>
</evidence>
<evidence type="ECO:0000256" key="6">
    <source>
        <dbReference type="ARBA" id="ARBA00022786"/>
    </source>
</evidence>
<dbReference type="SUPFAM" id="SSF57850">
    <property type="entry name" value="RING/U-box"/>
    <property type="match status" value="1"/>
</dbReference>
<gene>
    <name evidence="11" type="primary">BB</name>
    <name evidence="11" type="ORF">MA16_Dca001134</name>
</gene>
<dbReference type="PROSITE" id="PS50089">
    <property type="entry name" value="ZF_RING_2"/>
    <property type="match status" value="1"/>
</dbReference>
<dbReference type="EMBL" id="KZ502537">
    <property type="protein sequence ID" value="PKU76530.1"/>
    <property type="molecule type" value="Genomic_DNA"/>
</dbReference>
<dbReference type="EC" id="2.3.2.27" evidence="2"/>
<dbReference type="AlphaFoldDB" id="A0A2I0WLJ4"/>
<name>A0A2I0WLJ4_9ASPA</name>
<evidence type="ECO:0000256" key="9">
    <source>
        <dbReference type="SAM" id="MobiDB-lite"/>
    </source>
</evidence>
<dbReference type="Proteomes" id="UP000233837">
    <property type="component" value="Unassembled WGS sequence"/>
</dbReference>
<evidence type="ECO:0000256" key="4">
    <source>
        <dbReference type="ARBA" id="ARBA00022723"/>
    </source>
</evidence>
<dbReference type="GO" id="GO:0008270">
    <property type="term" value="F:zinc ion binding"/>
    <property type="evidence" value="ECO:0007669"/>
    <property type="project" value="UniProtKB-KW"/>
</dbReference>
<keyword evidence="12" id="KW-1185">Reference proteome</keyword>
<evidence type="ECO:0000256" key="1">
    <source>
        <dbReference type="ARBA" id="ARBA00000900"/>
    </source>
</evidence>
<sequence>MEPRNIFYASPLPEFHHVHLLNPPNVNPQRHIGSTMLGSNEHTIMNYSVNFRHQNTTNSGAICDNYQHPVFTVSSNHKNPCQTQNVPYCYNQLANQTGTTIVYPPAESSRMAFKRKTPAHPVYENPYRYQFTGSSSNFPVPPNHFQLETLPVCSRPLQPNGSVYGYHQDETRLSVGEEYPRNVRIRHGNAPQAGLNPAWQSSSSRPTQRFHSSTSISASTVAGGQWHHNAPPGTYSQWNHPTTADAGCSNNLMNQYVLRNCVFGGDAEQNSTWNSDNGRNSYARVPNPQPSDAQDAWAGPTSYEQRLALNRTSSNYTNLAATGPSGSVSVSSSSIPRLNILQNSSTNRVPRNFNATFIMGNAQRGWTSQSLPVMDVPPPAYAFDSLDEHRGLRLDIDNMSYEELLMLEETIGNVNTGLSEDQLSRCLTERIHCSSASAQDDQDETSCPICLEEFKDEDSQGVMKCQHVYHATCIKKWLGLKKTCPICKALAVDDDVKQKQKVSL</sequence>
<reference evidence="11 12" key="1">
    <citation type="journal article" date="2016" name="Sci. Rep.">
        <title>The Dendrobium catenatum Lindl. genome sequence provides insights into polysaccharide synthase, floral development and adaptive evolution.</title>
        <authorList>
            <person name="Zhang G.Q."/>
            <person name="Xu Q."/>
            <person name="Bian C."/>
            <person name="Tsai W.C."/>
            <person name="Yeh C.M."/>
            <person name="Liu K.W."/>
            <person name="Yoshida K."/>
            <person name="Zhang L.S."/>
            <person name="Chang S.B."/>
            <person name="Chen F."/>
            <person name="Shi Y."/>
            <person name="Su Y.Y."/>
            <person name="Zhang Y.Q."/>
            <person name="Chen L.J."/>
            <person name="Yin Y."/>
            <person name="Lin M."/>
            <person name="Huang H."/>
            <person name="Deng H."/>
            <person name="Wang Z.W."/>
            <person name="Zhu S.L."/>
            <person name="Zhao X."/>
            <person name="Deng C."/>
            <person name="Niu S.C."/>
            <person name="Huang J."/>
            <person name="Wang M."/>
            <person name="Liu G.H."/>
            <person name="Yang H.J."/>
            <person name="Xiao X.J."/>
            <person name="Hsiao Y.Y."/>
            <person name="Wu W.L."/>
            <person name="Chen Y.Y."/>
            <person name="Mitsuda N."/>
            <person name="Ohme-Takagi M."/>
            <person name="Luo Y.B."/>
            <person name="Van de Peer Y."/>
            <person name="Liu Z.J."/>
        </authorList>
    </citation>
    <scope>NUCLEOTIDE SEQUENCE [LARGE SCALE GENOMIC DNA]</scope>
    <source>
        <tissue evidence="11">The whole plant</tissue>
    </source>
</reference>
<keyword evidence="7" id="KW-0862">Zinc</keyword>
<dbReference type="PANTHER" id="PTHR22937">
    <property type="entry name" value="E3 UBIQUITIN-PROTEIN LIGASE RNF165"/>
    <property type="match status" value="1"/>
</dbReference>
<keyword evidence="6" id="KW-0833">Ubl conjugation pathway</keyword>
<evidence type="ECO:0000256" key="7">
    <source>
        <dbReference type="ARBA" id="ARBA00022833"/>
    </source>
</evidence>
<evidence type="ECO:0000256" key="2">
    <source>
        <dbReference type="ARBA" id="ARBA00012483"/>
    </source>
</evidence>
<evidence type="ECO:0000259" key="10">
    <source>
        <dbReference type="PROSITE" id="PS50089"/>
    </source>
</evidence>
<feature type="region of interest" description="Disordered" evidence="9">
    <location>
        <begin position="187"/>
        <end position="210"/>
    </location>
</feature>
<dbReference type="GO" id="GO:0061630">
    <property type="term" value="F:ubiquitin protein ligase activity"/>
    <property type="evidence" value="ECO:0007669"/>
    <property type="project" value="UniProtKB-EC"/>
</dbReference>
<evidence type="ECO:0000313" key="12">
    <source>
        <dbReference type="Proteomes" id="UP000233837"/>
    </source>
</evidence>
<feature type="domain" description="RING-type" evidence="10">
    <location>
        <begin position="447"/>
        <end position="488"/>
    </location>
</feature>
<evidence type="ECO:0000313" key="11">
    <source>
        <dbReference type="EMBL" id="PKU76530.1"/>
    </source>
</evidence>
<evidence type="ECO:0000256" key="5">
    <source>
        <dbReference type="ARBA" id="ARBA00022771"/>
    </source>
</evidence>
<accession>A0A2I0WLJ4</accession>
<dbReference type="GO" id="GO:0016874">
    <property type="term" value="F:ligase activity"/>
    <property type="evidence" value="ECO:0007669"/>
    <property type="project" value="UniProtKB-KW"/>
</dbReference>
<feature type="region of interest" description="Disordered" evidence="9">
    <location>
        <begin position="272"/>
        <end position="299"/>
    </location>
</feature>
<keyword evidence="4" id="KW-0479">Metal-binding</keyword>
<reference evidence="11 12" key="2">
    <citation type="journal article" date="2017" name="Nature">
        <title>The Apostasia genome and the evolution of orchids.</title>
        <authorList>
            <person name="Zhang G.Q."/>
            <person name="Liu K.W."/>
            <person name="Li Z."/>
            <person name="Lohaus R."/>
            <person name="Hsiao Y.Y."/>
            <person name="Niu S.C."/>
            <person name="Wang J.Y."/>
            <person name="Lin Y.C."/>
            <person name="Xu Q."/>
            <person name="Chen L.J."/>
            <person name="Yoshida K."/>
            <person name="Fujiwara S."/>
            <person name="Wang Z.W."/>
            <person name="Zhang Y.Q."/>
            <person name="Mitsuda N."/>
            <person name="Wang M."/>
            <person name="Liu G.H."/>
            <person name="Pecoraro L."/>
            <person name="Huang H.X."/>
            <person name="Xiao X.J."/>
            <person name="Lin M."/>
            <person name="Wu X.Y."/>
            <person name="Wu W.L."/>
            <person name="Chen Y.Y."/>
            <person name="Chang S.B."/>
            <person name="Sakamoto S."/>
            <person name="Ohme-Takagi M."/>
            <person name="Yagi M."/>
            <person name="Zeng S.J."/>
            <person name="Shen C.Y."/>
            <person name="Yeh C.M."/>
            <person name="Luo Y.B."/>
            <person name="Tsai W.C."/>
            <person name="Van de Peer Y."/>
            <person name="Liu Z.J."/>
        </authorList>
    </citation>
    <scope>NUCLEOTIDE SEQUENCE [LARGE SCALE GENOMIC DNA]</scope>
    <source>
        <tissue evidence="11">The whole plant</tissue>
    </source>
</reference>
<dbReference type="InterPro" id="IPR045191">
    <property type="entry name" value="MBR1/2-like"/>
</dbReference>
<feature type="compositionally biased region" description="Polar residues" evidence="9">
    <location>
        <begin position="198"/>
        <end position="210"/>
    </location>
</feature>
<evidence type="ECO:0000256" key="8">
    <source>
        <dbReference type="PROSITE-ProRule" id="PRU00175"/>
    </source>
</evidence>
<comment type="catalytic activity">
    <reaction evidence="1">
        <text>S-ubiquitinyl-[E2 ubiquitin-conjugating enzyme]-L-cysteine + [acceptor protein]-L-lysine = [E2 ubiquitin-conjugating enzyme]-L-cysteine + N(6)-ubiquitinyl-[acceptor protein]-L-lysine.</text>
        <dbReference type="EC" id="2.3.2.27"/>
    </reaction>
</comment>
<dbReference type="CDD" id="cd16469">
    <property type="entry name" value="RING-H2_RNF24-like"/>
    <property type="match status" value="1"/>
</dbReference>
<dbReference type="SMART" id="SM00184">
    <property type="entry name" value="RING"/>
    <property type="match status" value="1"/>
</dbReference>
<dbReference type="Gene3D" id="3.30.40.10">
    <property type="entry name" value="Zinc/RING finger domain, C3HC4 (zinc finger)"/>
    <property type="match status" value="1"/>
</dbReference>
<organism evidence="11 12">
    <name type="scientific">Dendrobium catenatum</name>
    <dbReference type="NCBI Taxonomy" id="906689"/>
    <lineage>
        <taxon>Eukaryota</taxon>
        <taxon>Viridiplantae</taxon>
        <taxon>Streptophyta</taxon>
        <taxon>Embryophyta</taxon>
        <taxon>Tracheophyta</taxon>
        <taxon>Spermatophyta</taxon>
        <taxon>Magnoliopsida</taxon>
        <taxon>Liliopsida</taxon>
        <taxon>Asparagales</taxon>
        <taxon>Orchidaceae</taxon>
        <taxon>Epidendroideae</taxon>
        <taxon>Malaxideae</taxon>
        <taxon>Dendrobiinae</taxon>
        <taxon>Dendrobium</taxon>
    </lineage>
</organism>
<keyword evidence="5 8" id="KW-0863">Zinc-finger</keyword>
<keyword evidence="3" id="KW-0808">Transferase</keyword>
<dbReference type="InterPro" id="IPR013083">
    <property type="entry name" value="Znf_RING/FYVE/PHD"/>
</dbReference>
<proteinExistence type="predicted"/>
<protein>
    <recommendedName>
        <fullName evidence="2">RING-type E3 ubiquitin transferase</fullName>
        <ecNumber evidence="2">2.3.2.27</ecNumber>
    </recommendedName>
</protein>